<gene>
    <name evidence="3" type="ORF">TM35_000031590</name>
</gene>
<dbReference type="GeneID" id="39981706"/>
<feature type="chain" id="PRO_5010889408" description="Mucin-like glycoprotein" evidence="2">
    <location>
        <begin position="28"/>
        <end position="268"/>
    </location>
</feature>
<evidence type="ECO:0000313" key="3">
    <source>
        <dbReference type="EMBL" id="ORC92406.1"/>
    </source>
</evidence>
<evidence type="ECO:0000256" key="1">
    <source>
        <dbReference type="SAM" id="MobiDB-lite"/>
    </source>
</evidence>
<reference evidence="3 4" key="1">
    <citation type="submission" date="2017-03" db="EMBL/GenBank/DDBJ databases">
        <title>An alternative strategy for trypanosome survival in the mammalian bloodstream revealed through genome and transcriptome analysis of the ubiquitous bovine parasite Trypanosoma (Megatrypanum) theileri.</title>
        <authorList>
            <person name="Kelly S."/>
            <person name="Ivens A."/>
            <person name="Mott A."/>
            <person name="O'Neill E."/>
            <person name="Emms D."/>
            <person name="Macleod O."/>
            <person name="Voorheis P."/>
            <person name="Matthews J."/>
            <person name="Matthews K."/>
            <person name="Carrington M."/>
        </authorList>
    </citation>
    <scope>NUCLEOTIDE SEQUENCE [LARGE SCALE GENOMIC DNA]</scope>
    <source>
        <strain evidence="3">Edinburgh</strain>
    </source>
</reference>
<protein>
    <recommendedName>
        <fullName evidence="5">Mucin-like glycoprotein</fullName>
    </recommendedName>
</protein>
<accession>A0A1X0P640</accession>
<feature type="signal peptide" evidence="2">
    <location>
        <begin position="1"/>
        <end position="27"/>
    </location>
</feature>
<keyword evidence="2" id="KW-0732">Signal</keyword>
<dbReference type="VEuPathDB" id="TriTrypDB:TM35_000031590"/>
<feature type="compositionally biased region" description="Low complexity" evidence="1">
    <location>
        <begin position="198"/>
        <end position="225"/>
    </location>
</feature>
<feature type="region of interest" description="Disordered" evidence="1">
    <location>
        <begin position="85"/>
        <end position="105"/>
    </location>
</feature>
<feature type="compositionally biased region" description="Polar residues" evidence="1">
    <location>
        <begin position="169"/>
        <end position="197"/>
    </location>
</feature>
<keyword evidence="4" id="KW-1185">Reference proteome</keyword>
<evidence type="ECO:0000256" key="2">
    <source>
        <dbReference type="SAM" id="SignalP"/>
    </source>
</evidence>
<name>A0A1X0P640_9TRYP</name>
<organism evidence="3 4">
    <name type="scientific">Trypanosoma theileri</name>
    <dbReference type="NCBI Taxonomy" id="67003"/>
    <lineage>
        <taxon>Eukaryota</taxon>
        <taxon>Discoba</taxon>
        <taxon>Euglenozoa</taxon>
        <taxon>Kinetoplastea</taxon>
        <taxon>Metakinetoplastina</taxon>
        <taxon>Trypanosomatida</taxon>
        <taxon>Trypanosomatidae</taxon>
        <taxon>Trypanosoma</taxon>
    </lineage>
</organism>
<evidence type="ECO:0000313" key="4">
    <source>
        <dbReference type="Proteomes" id="UP000192257"/>
    </source>
</evidence>
<sequence length="268" mass="28380">MMMMMRRVMCVLAVVLCCACGYTMTAAATVNAGQPKAVMANTGTDWDHFLDWTSHMYKECMKNSSLTFEGKNCTELGFINKTAHPSTEVKSPEGAGANLSPEVSANGSQEERIVVLFEPITKAIYDEFCRNNSATIINGKNCSEVLKSLQAKTELPPGSIAASPGDQGVSVSTTDNSTPADSNLTQQPPATAPSASQETNSITPTSTENTTTEAPTATPSPEPNSDINTNVASTVKNKGNADSSLNPVWMRTAAPLLIVAVLFSVTVY</sequence>
<proteinExistence type="predicted"/>
<dbReference type="AlphaFoldDB" id="A0A1X0P640"/>
<dbReference type="EMBL" id="NBCO01000003">
    <property type="protein sequence ID" value="ORC92406.1"/>
    <property type="molecule type" value="Genomic_DNA"/>
</dbReference>
<feature type="region of interest" description="Disordered" evidence="1">
    <location>
        <begin position="155"/>
        <end position="232"/>
    </location>
</feature>
<dbReference type="Proteomes" id="UP000192257">
    <property type="component" value="Unassembled WGS sequence"/>
</dbReference>
<evidence type="ECO:0008006" key="5">
    <source>
        <dbReference type="Google" id="ProtNLM"/>
    </source>
</evidence>
<comment type="caution">
    <text evidence="3">The sequence shown here is derived from an EMBL/GenBank/DDBJ whole genome shotgun (WGS) entry which is preliminary data.</text>
</comment>
<dbReference type="RefSeq" id="XP_028886472.1">
    <property type="nucleotide sequence ID" value="XM_029021926.1"/>
</dbReference>